<dbReference type="OrthoDB" id="10260443at2759"/>
<proteinExistence type="predicted"/>
<feature type="region of interest" description="Disordered" evidence="7">
    <location>
        <begin position="686"/>
        <end position="722"/>
    </location>
</feature>
<feature type="transmembrane region" description="Helical" evidence="8">
    <location>
        <begin position="971"/>
        <end position="1004"/>
    </location>
</feature>
<evidence type="ECO:0000313" key="10">
    <source>
        <dbReference type="EMBL" id="EKD03857.1"/>
    </source>
</evidence>
<evidence type="ECO:0000256" key="2">
    <source>
        <dbReference type="ARBA" id="ARBA00022448"/>
    </source>
</evidence>
<dbReference type="Gene3D" id="3.40.50.720">
    <property type="entry name" value="NAD(P)-binding Rossmann-like Domain"/>
    <property type="match status" value="2"/>
</dbReference>
<dbReference type="GO" id="GO:0005315">
    <property type="term" value="F:phosphate transmembrane transporter activity"/>
    <property type="evidence" value="ECO:0007669"/>
    <property type="project" value="TreeGrafter"/>
</dbReference>
<protein>
    <submittedName>
        <fullName evidence="10">Phosphate transporter</fullName>
    </submittedName>
</protein>
<dbReference type="CDD" id="cd01115">
    <property type="entry name" value="SLC13_permease"/>
    <property type="match status" value="1"/>
</dbReference>
<dbReference type="InterPro" id="IPR004331">
    <property type="entry name" value="SPX_dom"/>
</dbReference>
<dbReference type="PANTHER" id="PTHR10283">
    <property type="entry name" value="SOLUTE CARRIER FAMILY 13 MEMBER"/>
    <property type="match status" value="1"/>
</dbReference>
<evidence type="ECO:0000313" key="11">
    <source>
        <dbReference type="Proteomes" id="UP000006757"/>
    </source>
</evidence>
<feature type="region of interest" description="Disordered" evidence="7">
    <location>
        <begin position="603"/>
        <end position="640"/>
    </location>
</feature>
<feature type="transmembrane region" description="Helical" evidence="8">
    <location>
        <begin position="1068"/>
        <end position="1090"/>
    </location>
</feature>
<evidence type="ECO:0000259" key="9">
    <source>
        <dbReference type="PROSITE" id="PS51382"/>
    </source>
</evidence>
<evidence type="ECO:0000256" key="4">
    <source>
        <dbReference type="ARBA" id="ARBA00022989"/>
    </source>
</evidence>
<evidence type="ECO:0000256" key="1">
    <source>
        <dbReference type="ARBA" id="ARBA00004141"/>
    </source>
</evidence>
<sequence>MARVILLDRKHSDYGTAAQLAADLPYASTGTPTYRTKCLDRTLFAISDDGVATGHHRLVLPPHSLLRGGGRSASAEVAEVTDAIPTTWFSHPASDFQHRTLSHHCLTDRHACHSSRIQGSRHRRLWLHRRAFLDAGFPVRGTVRSKEKGEYLSKLFKDSKTPFEYTIVEDIATPGAFDDAVKGVVGVAHTASPFHFRADDPNELITPAVQGTLGVIESLKKNNFDESNWNQFSLDQVKEKGRDSAAGDKYRASKTLAEKAFWKFIEDNKPSFDGATINPPLVSQWSRDSADFRFWVLSSRTLRALKTSTRVPVRSFEGHGILTTANILNWFTGNKTEADIPDKAVYNWVDVRDVALAHVRALTVPQAGGNRFITANGITSPNDWVLTFAKHFPDRKSFPKGDASKRDEINSHANIFDGSKTKKVLGIDYIDLDKLGDRQVRLDEDLRDGIPLIPLGELPYLSDVGDQAGAAHETWAWYSDRLAQTGDRMKFGTLLELNSNVEWWDHYVDYDQLKKLFPSVPLDPDYLATQQHGEQGSLLPSNRPPKKFATPDEFRAALDRERNKVATFYEQKLEELRQQEADLEAEVRQIEDREFHGDTVIYEEGEWDTNERDPLTSSQLSSGGGSPTNSMHRPGNRKRGSIFGRLPGMGRASVSGDHADIFQSTLPAQVRTTEGRRRSIAYAEEGEVSPGTRTKLLPPTRGRALSEVSSADDPRRQSFSTLSSAGNWRQSLSIHGHNLGLVPMNPSAYPEWLKEEVARDEEAIGLAPGDYYNWTGNADYATVLRIGFKKRISALWLDLYALKQYVDLNFTAFEKILKKYDKNTNNKLKKEYIQEKVLTTYPWTDEAKRELDLLLNRTLFLYRRVVVAGDEELAKEQLRAQLRERIVVDRETVWSQMVSDRRGQGIFRSVEPDEQLPAFEQTRPGIRTPCGRIHLPKWLSMRGLIFCIAVFALVATVILQPMDRVEESNCLALLLFCTILWASEAIPLFVTSLAVPFLVVVLRVLRSDDGEDKRLPASDATKYIFSQMFSPTIMLLIGGFTIAAGLSRTRIDHMTASRVLTAAGSNPSFVLLVLMFVACFASMWISNVAAPTLCYALVRPILDELPPKSVFSKCLIIAIALASNIGGQASPISSPQNLIALGAMVPELSWLQWFAISLPVGTASIIAIWAFLHLNYKWEPELRIPRMRKNTDAMTMKHYFVLVVTLFTIALWCVEKSFESTVGDMGIIAIIPLIAFFGTGILRKEDFHDFQWPIVFLAMGGVALGKAVLSSGLLESMDKYLERMVEGMGLYSILVVFCAIALVIATFISHTIAAVLLVPIASRIGENLADPHPRLLIMATALICSAGMGLPVSGFPNMTAITQENKLGHRFINANDFLRNGIPASILAAFMIVTLGYAIMRALGM</sequence>
<feature type="transmembrane region" description="Helical" evidence="8">
    <location>
        <begin position="938"/>
        <end position="959"/>
    </location>
</feature>
<keyword evidence="11" id="KW-1185">Reference proteome</keyword>
<feature type="coiled-coil region" evidence="6">
    <location>
        <begin position="566"/>
        <end position="593"/>
    </location>
</feature>
<reference evidence="10 11" key="1">
    <citation type="journal article" date="2012" name="Eukaryot. Cell">
        <title>Genome sequence of the Trichosporon asahii environmental strain CBS 8904.</title>
        <authorList>
            <person name="Yang R.Y."/>
            <person name="Li H.T."/>
            <person name="Zhu H."/>
            <person name="Zhou G.P."/>
            <person name="Wang M."/>
            <person name="Wang L."/>
        </authorList>
    </citation>
    <scope>NUCLEOTIDE SEQUENCE [LARGE SCALE GENOMIC DNA]</scope>
    <source>
        <strain evidence="10 11">CBS 8904</strain>
    </source>
</reference>
<keyword evidence="4 8" id="KW-1133">Transmembrane helix</keyword>
<evidence type="ECO:0000256" key="7">
    <source>
        <dbReference type="SAM" id="MobiDB-lite"/>
    </source>
</evidence>
<keyword evidence="3 8" id="KW-0812">Transmembrane</keyword>
<feature type="transmembrane region" description="Helical" evidence="8">
    <location>
        <begin position="1377"/>
        <end position="1400"/>
    </location>
</feature>
<feature type="transmembrane region" description="Helical" evidence="8">
    <location>
        <begin position="1150"/>
        <end position="1176"/>
    </location>
</feature>
<evidence type="ECO:0000256" key="8">
    <source>
        <dbReference type="SAM" id="Phobius"/>
    </source>
</evidence>
<dbReference type="Pfam" id="PF03600">
    <property type="entry name" value="CitMHS"/>
    <property type="match status" value="1"/>
</dbReference>
<dbReference type="GO" id="GO:0006817">
    <property type="term" value="P:phosphate ion transport"/>
    <property type="evidence" value="ECO:0007669"/>
    <property type="project" value="TreeGrafter"/>
</dbReference>
<feature type="transmembrane region" description="Helical" evidence="8">
    <location>
        <begin position="1024"/>
        <end position="1047"/>
    </location>
</feature>
<dbReference type="STRING" id="1220162.K1VWL5"/>
<dbReference type="Proteomes" id="UP000006757">
    <property type="component" value="Unassembled WGS sequence"/>
</dbReference>
<feature type="transmembrane region" description="Helical" evidence="8">
    <location>
        <begin position="1290"/>
        <end position="1315"/>
    </location>
</feature>
<evidence type="ECO:0000256" key="6">
    <source>
        <dbReference type="SAM" id="Coils"/>
    </source>
</evidence>
<name>K1VWL5_TRIAC</name>
<dbReference type="eggNOG" id="KOG1281">
    <property type="taxonomic scope" value="Eukaryota"/>
</dbReference>
<dbReference type="SUPFAM" id="SSF51735">
    <property type="entry name" value="NAD(P)-binding Rossmann-fold domains"/>
    <property type="match status" value="1"/>
</dbReference>
<dbReference type="InParanoid" id="K1VWL5"/>
<accession>K1VWL5</accession>
<feature type="transmembrane region" description="Helical" evidence="8">
    <location>
        <begin position="1226"/>
        <end position="1244"/>
    </location>
</feature>
<dbReference type="Pfam" id="PF03105">
    <property type="entry name" value="SPX"/>
    <property type="match status" value="1"/>
</dbReference>
<feature type="transmembrane region" description="Helical" evidence="8">
    <location>
        <begin position="1196"/>
        <end position="1214"/>
    </location>
</feature>
<dbReference type="FunCoup" id="K1VWL5">
    <property type="interactions" value="123"/>
</dbReference>
<organism evidence="10 11">
    <name type="scientific">Trichosporon asahii var. asahii (strain CBS 8904)</name>
    <name type="common">Yeast</name>
    <dbReference type="NCBI Taxonomy" id="1220162"/>
    <lineage>
        <taxon>Eukaryota</taxon>
        <taxon>Fungi</taxon>
        <taxon>Dikarya</taxon>
        <taxon>Basidiomycota</taxon>
        <taxon>Agaricomycotina</taxon>
        <taxon>Tremellomycetes</taxon>
        <taxon>Trichosporonales</taxon>
        <taxon>Trichosporonaceae</taxon>
        <taxon>Trichosporon</taxon>
    </lineage>
</organism>
<dbReference type="InterPro" id="IPR036291">
    <property type="entry name" value="NAD(P)-bd_dom_sf"/>
</dbReference>
<comment type="caution">
    <text evidence="10">The sequence shown here is derived from an EMBL/GenBank/DDBJ whole genome shotgun (WGS) entry which is preliminary data.</text>
</comment>
<dbReference type="GO" id="GO:0006797">
    <property type="term" value="P:polyphosphate metabolic process"/>
    <property type="evidence" value="ECO:0007669"/>
    <property type="project" value="TreeGrafter"/>
</dbReference>
<dbReference type="HOGENOM" id="CLU_005170_8_0_1"/>
<keyword evidence="2" id="KW-0813">Transport</keyword>
<feature type="transmembrane region" description="Helical" evidence="8">
    <location>
        <begin position="1335"/>
        <end position="1356"/>
    </location>
</feature>
<comment type="subcellular location">
    <subcellularLocation>
        <location evidence="1">Membrane</location>
        <topology evidence="1">Multi-pass membrane protein</topology>
    </subcellularLocation>
</comment>
<evidence type="ECO:0000256" key="3">
    <source>
        <dbReference type="ARBA" id="ARBA00022692"/>
    </source>
</evidence>
<feature type="domain" description="SPX" evidence="9">
    <location>
        <begin position="489"/>
        <end position="834"/>
    </location>
</feature>
<dbReference type="EMBL" id="AMBO01000240">
    <property type="protein sequence ID" value="EKD03857.1"/>
    <property type="molecule type" value="Genomic_DNA"/>
</dbReference>
<dbReference type="InterPro" id="IPR004680">
    <property type="entry name" value="Cit_transptr-like_dom"/>
</dbReference>
<evidence type="ECO:0000256" key="5">
    <source>
        <dbReference type="ARBA" id="ARBA00023136"/>
    </source>
</evidence>
<dbReference type="CDD" id="cd14478">
    <property type="entry name" value="SPX_PHO87_PHO90_like"/>
    <property type="match status" value="1"/>
</dbReference>
<dbReference type="GO" id="GO:0005886">
    <property type="term" value="C:plasma membrane"/>
    <property type="evidence" value="ECO:0007669"/>
    <property type="project" value="TreeGrafter"/>
</dbReference>
<dbReference type="eggNOG" id="KOG1502">
    <property type="taxonomic scope" value="Eukaryota"/>
</dbReference>
<gene>
    <name evidence="10" type="ORF">A1Q2_01870</name>
</gene>
<keyword evidence="5 8" id="KW-0472">Membrane</keyword>
<dbReference type="PANTHER" id="PTHR10283:SF92">
    <property type="entry name" value="LOW-AFFINITY PHOSPHATE TRANSPORTER PHO91"/>
    <property type="match status" value="1"/>
</dbReference>
<dbReference type="PROSITE" id="PS51382">
    <property type="entry name" value="SPX"/>
    <property type="match status" value="1"/>
</dbReference>
<keyword evidence="6" id="KW-0175">Coiled coil</keyword>